<feature type="active site" description="Nucleophile" evidence="6">
    <location>
        <position position="508"/>
    </location>
</feature>
<keyword evidence="8" id="KW-0732">Signal</keyword>
<dbReference type="InterPro" id="IPR013780">
    <property type="entry name" value="Glyco_hydro_b"/>
</dbReference>
<evidence type="ECO:0000256" key="7">
    <source>
        <dbReference type="PIRSR" id="PIRSR005536-2"/>
    </source>
</evidence>
<evidence type="ECO:0000256" key="3">
    <source>
        <dbReference type="ARBA" id="ARBA00022801"/>
    </source>
</evidence>
<dbReference type="InterPro" id="IPR017853">
    <property type="entry name" value="GH"/>
</dbReference>
<dbReference type="InterPro" id="IPR031704">
    <property type="entry name" value="Glyco_hydro_36_N"/>
</dbReference>
<evidence type="ECO:0000256" key="5">
    <source>
        <dbReference type="PIRNR" id="PIRNR005536"/>
    </source>
</evidence>
<dbReference type="Proteomes" id="UP001140453">
    <property type="component" value="Unassembled WGS sequence"/>
</dbReference>
<dbReference type="OrthoDB" id="5795902at2759"/>
<dbReference type="Pfam" id="PF16874">
    <property type="entry name" value="Glyco_hydro_36C"/>
    <property type="match status" value="1"/>
</dbReference>
<comment type="similarity">
    <text evidence="5">Belongs to the glycosyl hydrolase.</text>
</comment>
<dbReference type="InterPro" id="IPR031705">
    <property type="entry name" value="Glyco_hydro_36_C"/>
</dbReference>
<feature type="signal peptide" evidence="8">
    <location>
        <begin position="1"/>
        <end position="27"/>
    </location>
</feature>
<dbReference type="Pfam" id="PF16875">
    <property type="entry name" value="Glyco_hydro_36N"/>
    <property type="match status" value="1"/>
</dbReference>
<dbReference type="GO" id="GO:0016052">
    <property type="term" value="P:carbohydrate catabolic process"/>
    <property type="evidence" value="ECO:0007669"/>
    <property type="project" value="InterPro"/>
</dbReference>
<dbReference type="InterPro" id="IPR002252">
    <property type="entry name" value="Glyco_hydro_36"/>
</dbReference>
<dbReference type="PRINTS" id="PR00743">
    <property type="entry name" value="GLHYDRLASE36"/>
</dbReference>
<proteinExistence type="inferred from homology"/>
<evidence type="ECO:0000259" key="9">
    <source>
        <dbReference type="Pfam" id="PF16874"/>
    </source>
</evidence>
<dbReference type="Gene3D" id="2.70.98.60">
    <property type="entry name" value="alpha-galactosidase from lactobacil brevis"/>
    <property type="match status" value="1"/>
</dbReference>
<accession>A0A9W9D1F3</accession>
<reference evidence="11" key="1">
    <citation type="submission" date="2022-10" db="EMBL/GenBank/DDBJ databases">
        <title>Tapping the CABI collections for fungal endophytes: first genome assemblies for Collariella, Neodidymelliopsis, Ascochyta clinopodiicola, Didymella pomorum, Didymosphaeria variabile, Neocosmospora piperis and Neocucurbitaria cava.</title>
        <authorList>
            <person name="Hill R."/>
        </authorList>
    </citation>
    <scope>NUCLEOTIDE SEQUENCE</scope>
    <source>
        <strain evidence="11">IMI 355082</strain>
    </source>
</reference>
<evidence type="ECO:0000256" key="4">
    <source>
        <dbReference type="ARBA" id="ARBA00023295"/>
    </source>
</evidence>
<evidence type="ECO:0000256" key="2">
    <source>
        <dbReference type="ARBA" id="ARBA00012755"/>
    </source>
</evidence>
<dbReference type="FunFam" id="3.20.20.70:FF:000118">
    <property type="entry name" value="Alpha-galactosidase"/>
    <property type="match status" value="1"/>
</dbReference>
<dbReference type="InterPro" id="IPR000111">
    <property type="entry name" value="Glyco_hydro_27/36_CS"/>
</dbReference>
<name>A0A9W9D1F3_9PEZI</name>
<keyword evidence="3 5" id="KW-0378">Hydrolase</keyword>
<feature type="domain" description="Glycosyl hydrolase family 36 N-terminal" evidence="10">
    <location>
        <begin position="88"/>
        <end position="303"/>
    </location>
</feature>
<dbReference type="PIRSF" id="PIRSF005536">
    <property type="entry name" value="Agal"/>
    <property type="match status" value="1"/>
</dbReference>
<feature type="domain" description="Glycosyl hydrolase family 36 C-terminal" evidence="9">
    <location>
        <begin position="673"/>
        <end position="748"/>
    </location>
</feature>
<dbReference type="EMBL" id="JAPEVB010000001">
    <property type="protein sequence ID" value="KAJ4396289.1"/>
    <property type="molecule type" value="Genomic_DNA"/>
</dbReference>
<dbReference type="EC" id="3.2.1.22" evidence="2 5"/>
<feature type="binding site" evidence="7">
    <location>
        <begin position="385"/>
        <end position="386"/>
    </location>
    <ligand>
        <name>substrate</name>
    </ligand>
</feature>
<comment type="catalytic activity">
    <reaction evidence="1 5">
        <text>Hydrolysis of terminal, non-reducing alpha-D-galactose residues in alpha-D-galactosides, including galactose oligosaccharides, galactomannans and galactolipids.</text>
        <dbReference type="EC" id="3.2.1.22"/>
    </reaction>
</comment>
<dbReference type="Gene3D" id="2.60.40.1180">
    <property type="entry name" value="Golgi alpha-mannosidase II"/>
    <property type="match status" value="1"/>
</dbReference>
<evidence type="ECO:0000313" key="11">
    <source>
        <dbReference type="EMBL" id="KAJ4396289.1"/>
    </source>
</evidence>
<evidence type="ECO:0000313" key="12">
    <source>
        <dbReference type="Proteomes" id="UP001140453"/>
    </source>
</evidence>
<keyword evidence="4 5" id="KW-0326">Glycosidase</keyword>
<evidence type="ECO:0000256" key="1">
    <source>
        <dbReference type="ARBA" id="ARBA00001255"/>
    </source>
</evidence>
<dbReference type="InterPro" id="IPR013785">
    <property type="entry name" value="Aldolase_TIM"/>
</dbReference>
<evidence type="ECO:0000256" key="6">
    <source>
        <dbReference type="PIRSR" id="PIRSR005536-1"/>
    </source>
</evidence>
<dbReference type="Gene3D" id="3.20.20.70">
    <property type="entry name" value="Aldolase class I"/>
    <property type="match status" value="1"/>
</dbReference>
<feature type="binding site" evidence="7">
    <location>
        <position position="473"/>
    </location>
    <ligand>
        <name>substrate</name>
    </ligand>
</feature>
<comment type="caution">
    <text evidence="11">The sequence shown here is derived from an EMBL/GenBank/DDBJ whole genome shotgun (WGS) entry which is preliminary data.</text>
</comment>
<feature type="binding site" evidence="7">
    <location>
        <position position="570"/>
    </location>
    <ligand>
        <name>substrate</name>
    </ligand>
</feature>
<comment type="function">
    <text evidence="5">Hydrolyzes a variety of simple alpha-D-galactoside as well as more complex molecules such as oligosaccharides and polysaccharides.</text>
</comment>
<feature type="binding site" evidence="7">
    <location>
        <position position="217"/>
    </location>
    <ligand>
        <name>substrate</name>
    </ligand>
</feature>
<dbReference type="SUPFAM" id="SSF51445">
    <property type="entry name" value="(Trans)glycosidases"/>
    <property type="match status" value="1"/>
</dbReference>
<dbReference type="Pfam" id="PF02065">
    <property type="entry name" value="Melibiase"/>
    <property type="match status" value="1"/>
</dbReference>
<evidence type="ECO:0000256" key="8">
    <source>
        <dbReference type="SAM" id="SignalP"/>
    </source>
</evidence>
<dbReference type="AlphaFoldDB" id="A0A9W9D1F3"/>
<organism evidence="11 12">
    <name type="scientific">Gnomoniopsis smithogilvyi</name>
    <dbReference type="NCBI Taxonomy" id="1191159"/>
    <lineage>
        <taxon>Eukaryota</taxon>
        <taxon>Fungi</taxon>
        <taxon>Dikarya</taxon>
        <taxon>Ascomycota</taxon>
        <taxon>Pezizomycotina</taxon>
        <taxon>Sordariomycetes</taxon>
        <taxon>Sordariomycetidae</taxon>
        <taxon>Diaporthales</taxon>
        <taxon>Gnomoniaceae</taxon>
        <taxon>Gnomoniopsis</taxon>
    </lineage>
</organism>
<dbReference type="CDD" id="cd14791">
    <property type="entry name" value="GH36"/>
    <property type="match status" value="1"/>
</dbReference>
<feature type="binding site" evidence="7">
    <location>
        <begin position="506"/>
        <end position="510"/>
    </location>
    <ligand>
        <name>substrate</name>
    </ligand>
</feature>
<feature type="active site" description="Proton donor" evidence="6">
    <location>
        <position position="570"/>
    </location>
</feature>
<dbReference type="PANTHER" id="PTHR43053">
    <property type="entry name" value="GLYCOSIDASE FAMILY 31"/>
    <property type="match status" value="1"/>
</dbReference>
<dbReference type="InterPro" id="IPR050985">
    <property type="entry name" value="Alpha-glycosidase_related"/>
</dbReference>
<gene>
    <name evidence="11" type="ORF">N0V93_000508</name>
</gene>
<dbReference type="PROSITE" id="PS00512">
    <property type="entry name" value="ALPHA_GALACTOSIDASE"/>
    <property type="match status" value="1"/>
</dbReference>
<evidence type="ECO:0000259" key="10">
    <source>
        <dbReference type="Pfam" id="PF16875"/>
    </source>
</evidence>
<feature type="chain" id="PRO_5040942107" description="Alpha-galactosidase" evidence="8">
    <location>
        <begin position="28"/>
        <end position="751"/>
    </location>
</feature>
<sequence length="751" mass="82383">MAFPTISRVQIALAFTLSFGLMQNVAGQNGKNTVTTDGTSFSLNGNQVSYRFHVDPSTGDLIGDHFGATAYETVSIPEPQVNGWNGLPGRVRREFPDLGRGDFRSPAVRIRQSAGYTVSDLRYQSHQIVQGKPELPGLPGLFGSDQDATTLVVRLYDNYSSVAADLTYSVFPQYDAIVRSVNITNLGDGIVTVEKLASFSVDLPYEDLDMIELRGDWARENMRTKRKVDYGTQGFGSTTGYSSHLHNPFLALQPPDTTENAGEAWGFSLIYTGSFAAEVEKSSQGFTRAMLGFNPYHLSWPLEPGETLTSPEAVAVYSSTGVGGLSRTYHRLFRNHLIKSDVYRNAPRPVLLNSWEGLHFDYNQSTIETLATEAAGLGVKLFVLDDGWFGGQYPRVDDMAGIGDWEVNPAKFPGGSLAPLVEQVTGLTAANSTTKLRFGLWFEPEMVNPNSSLYLAHPEWVLSAGLYPETLTRDQLVLNVALPAVQDFIIDSISTILRSTAISYIKWDNNRGMHELPSPSTDHAYMLGLYRVFANLTSTFPDVLWEGCASGGGRFDPGVLAYFPQIWTSDNTDALERLYIQFGTSLVYPPGAMGAHLSAVPNGQTQRTIPVAFRAHVAMMGGSFGLELNPVVPAISAEDKAALPGLITLAERVNPLVVNGDLWRLNLPEESNWPAAMFVAQDGGSAVLFWFQVRSTWNMARPYLRLQGLKPDARYSVNGSITYSGATLMNVGLQWDFEGEYDSAVVFLELL</sequence>
<keyword evidence="12" id="KW-1185">Reference proteome</keyword>
<dbReference type="GO" id="GO:0004557">
    <property type="term" value="F:alpha-galactosidase activity"/>
    <property type="evidence" value="ECO:0007669"/>
    <property type="project" value="UniProtKB-UniRule"/>
</dbReference>
<dbReference type="InterPro" id="IPR038417">
    <property type="entry name" value="Alpga-gal_N_sf"/>
</dbReference>
<protein>
    <recommendedName>
        <fullName evidence="2 5">Alpha-galactosidase</fullName>
        <ecNumber evidence="2 5">3.2.1.22</ecNumber>
    </recommendedName>
</protein>
<feature type="binding site" evidence="7">
    <location>
        <position position="548"/>
    </location>
    <ligand>
        <name>substrate</name>
    </ligand>
</feature>
<dbReference type="PANTHER" id="PTHR43053:SF3">
    <property type="entry name" value="ALPHA-GALACTOSIDASE C-RELATED"/>
    <property type="match status" value="1"/>
</dbReference>